<dbReference type="CDD" id="cd07042">
    <property type="entry name" value="STAS_SulP_like_sulfate_transporter"/>
    <property type="match status" value="1"/>
</dbReference>
<feature type="transmembrane region" description="Helical" evidence="5">
    <location>
        <begin position="341"/>
        <end position="361"/>
    </location>
</feature>
<organism evidence="7 8">
    <name type="scientific">Desulfovibrio subterraneus</name>
    <dbReference type="NCBI Taxonomy" id="2718620"/>
    <lineage>
        <taxon>Bacteria</taxon>
        <taxon>Pseudomonadati</taxon>
        <taxon>Thermodesulfobacteriota</taxon>
        <taxon>Desulfovibrionia</taxon>
        <taxon>Desulfovibrionales</taxon>
        <taxon>Desulfovibrionaceae</taxon>
        <taxon>Desulfovibrio</taxon>
    </lineage>
</organism>
<keyword evidence="3 5" id="KW-1133">Transmembrane helix</keyword>
<name>A0A7J0BMD9_9BACT</name>
<evidence type="ECO:0000256" key="2">
    <source>
        <dbReference type="ARBA" id="ARBA00022692"/>
    </source>
</evidence>
<dbReference type="InterPro" id="IPR052706">
    <property type="entry name" value="Membrane-Transporter-like"/>
</dbReference>
<dbReference type="AlphaFoldDB" id="A0A7J0BMD9"/>
<evidence type="ECO:0000313" key="7">
    <source>
        <dbReference type="EMBL" id="GFM34897.1"/>
    </source>
</evidence>
<keyword evidence="4 5" id="KW-0472">Membrane</keyword>
<sequence length="732" mass="78963">MKSLFKELAEDATSPKMVPALALGLVIGVLLVVIGVSFAAMIFSGPLAPLATRGAGLTLFGAASLCGFLALSSSFRAAISTPQDAPVAVLATMGVPVAAAMGMSDPNATFATMLAAMSIATLATGIALVAIGQFRLTRYFRFMPYPVVGGFLAGGGWMLVKGGISVMSSISPDIDTLPMLFEGMHIWKWSPGALYAISLWLVLKRWSHFLILPCSIVMVTAAYYVAFHVLGISLIDARAEGILLSGVPSSGLWPAFSLSDLQAVRWDVVFDQTPIMITVMLVTMMGLLLNISGLELGSGTDIDFDREFRNAGLANTLGGLGGSAPGSHTLSLSLLCSSSGAYTRLAGLITAGVIAAVLFMGGSVLEYFPLPVLGGLLVFLGIDIMDSWLRATRRRLPLSDYLVLGVIFLVICFSGFLEGVAVGLVITVVLFIIRLSRVDIIHGNFTGLTLHSRINRSIPQRTILQQHGEHIRGYTLNGYLFFGSASLLVETLKQELRKTPQPWCILLDFKGVSGFDISAANAFQRFIASAHAEHVRIVLTETSPRFMNMLQRILPAGSFNTLVTAQDLDRGMEACEEIILTEYAERTAQQANAEDMLFEQSVDDMMAHLDRQVLFEELVENLRPWLQECHYEGETPLVLKGEAQQGLQMLVWGSATATDLDGGARLAHLRAGDVLVPQAAFAPFVAREHIVADGPCRTVMLTAQARLLMEQETPDLALRLDRYIISSWNGTA</sequence>
<proteinExistence type="predicted"/>
<dbReference type="Proteomes" id="UP000503840">
    <property type="component" value="Unassembled WGS sequence"/>
</dbReference>
<evidence type="ECO:0000256" key="1">
    <source>
        <dbReference type="ARBA" id="ARBA00004141"/>
    </source>
</evidence>
<feature type="transmembrane region" description="Helical" evidence="5">
    <location>
        <begin position="143"/>
        <end position="166"/>
    </location>
</feature>
<gene>
    <name evidence="7" type="ORF">DSM101010T_32620</name>
</gene>
<feature type="transmembrane region" description="Helical" evidence="5">
    <location>
        <begin position="110"/>
        <end position="131"/>
    </location>
</feature>
<reference evidence="7 8" key="1">
    <citation type="submission" date="2020-05" db="EMBL/GenBank/DDBJ databases">
        <title>Draft genome sequence of Desulfovibrio sp. strain HN2T.</title>
        <authorList>
            <person name="Ueno A."/>
            <person name="Tamazawa S."/>
            <person name="Tamamura S."/>
            <person name="Murakami T."/>
            <person name="Kiyama T."/>
            <person name="Inomata H."/>
            <person name="Amano Y."/>
            <person name="Miyakawa K."/>
            <person name="Tamaki H."/>
            <person name="Naganuma T."/>
            <person name="Kaneko K."/>
        </authorList>
    </citation>
    <scope>NUCLEOTIDE SEQUENCE [LARGE SCALE GENOMIC DNA]</scope>
    <source>
        <strain evidence="7 8">HN2</strain>
    </source>
</reference>
<feature type="transmembrane region" description="Helical" evidence="5">
    <location>
        <begin position="367"/>
        <end position="389"/>
    </location>
</feature>
<feature type="domain" description="STAS" evidence="6">
    <location>
        <begin position="474"/>
        <end position="552"/>
    </location>
</feature>
<feature type="transmembrane region" description="Helical" evidence="5">
    <location>
        <begin position="87"/>
        <end position="104"/>
    </location>
</feature>
<feature type="transmembrane region" description="Helical" evidence="5">
    <location>
        <begin position="401"/>
        <end position="433"/>
    </location>
</feature>
<dbReference type="Pfam" id="PF00916">
    <property type="entry name" value="Sulfate_transp"/>
    <property type="match status" value="1"/>
</dbReference>
<evidence type="ECO:0000256" key="5">
    <source>
        <dbReference type="SAM" id="Phobius"/>
    </source>
</evidence>
<dbReference type="InterPro" id="IPR002645">
    <property type="entry name" value="STAS_dom"/>
</dbReference>
<comment type="subcellular location">
    <subcellularLocation>
        <location evidence="1">Membrane</location>
        <topology evidence="1">Multi-pass membrane protein</topology>
    </subcellularLocation>
</comment>
<feature type="transmembrane region" description="Helical" evidence="5">
    <location>
        <begin position="186"/>
        <end position="203"/>
    </location>
</feature>
<evidence type="ECO:0000259" key="6">
    <source>
        <dbReference type="PROSITE" id="PS50801"/>
    </source>
</evidence>
<dbReference type="PANTHER" id="PTHR43310">
    <property type="entry name" value="SULFATE TRANSPORTER YBAR-RELATED"/>
    <property type="match status" value="1"/>
</dbReference>
<accession>A0A7J0BMD9</accession>
<evidence type="ECO:0000313" key="8">
    <source>
        <dbReference type="Proteomes" id="UP000503840"/>
    </source>
</evidence>
<dbReference type="RefSeq" id="WP_174406545.1">
    <property type="nucleotide sequence ID" value="NZ_BLVO01000016.1"/>
</dbReference>
<dbReference type="PROSITE" id="PS50801">
    <property type="entry name" value="STAS"/>
    <property type="match status" value="1"/>
</dbReference>
<dbReference type="InterPro" id="IPR036513">
    <property type="entry name" value="STAS_dom_sf"/>
</dbReference>
<dbReference type="EMBL" id="BLVO01000016">
    <property type="protein sequence ID" value="GFM34897.1"/>
    <property type="molecule type" value="Genomic_DNA"/>
</dbReference>
<keyword evidence="8" id="KW-1185">Reference proteome</keyword>
<dbReference type="GO" id="GO:0016020">
    <property type="term" value="C:membrane"/>
    <property type="evidence" value="ECO:0007669"/>
    <property type="project" value="UniProtKB-SubCell"/>
</dbReference>
<dbReference type="SUPFAM" id="SSF51206">
    <property type="entry name" value="cAMP-binding domain-like"/>
    <property type="match status" value="1"/>
</dbReference>
<comment type="caution">
    <text evidence="7">The sequence shown here is derived from an EMBL/GenBank/DDBJ whole genome shotgun (WGS) entry which is preliminary data.</text>
</comment>
<protein>
    <submittedName>
        <fullName evidence="7">Sulfate transporter</fullName>
    </submittedName>
</protein>
<keyword evidence="2 5" id="KW-0812">Transmembrane</keyword>
<dbReference type="SUPFAM" id="SSF52091">
    <property type="entry name" value="SpoIIaa-like"/>
    <property type="match status" value="1"/>
</dbReference>
<dbReference type="InterPro" id="IPR018490">
    <property type="entry name" value="cNMP-bd_dom_sf"/>
</dbReference>
<feature type="transmembrane region" description="Helical" evidence="5">
    <location>
        <begin position="275"/>
        <end position="296"/>
    </location>
</feature>
<feature type="transmembrane region" description="Helical" evidence="5">
    <location>
        <begin position="21"/>
        <end position="43"/>
    </location>
</feature>
<feature type="transmembrane region" description="Helical" evidence="5">
    <location>
        <begin position="55"/>
        <end position="75"/>
    </location>
</feature>
<dbReference type="Pfam" id="PF01740">
    <property type="entry name" value="STAS"/>
    <property type="match status" value="1"/>
</dbReference>
<evidence type="ECO:0000256" key="4">
    <source>
        <dbReference type="ARBA" id="ARBA00023136"/>
    </source>
</evidence>
<dbReference type="PANTHER" id="PTHR43310:SF2">
    <property type="entry name" value="SLC26A_SULP TRANSPORTER DOMAIN-CONTAINING PROTEIN"/>
    <property type="match status" value="1"/>
</dbReference>
<evidence type="ECO:0000256" key="3">
    <source>
        <dbReference type="ARBA" id="ARBA00022989"/>
    </source>
</evidence>
<dbReference type="Gene3D" id="3.30.750.24">
    <property type="entry name" value="STAS domain"/>
    <property type="match status" value="1"/>
</dbReference>
<feature type="transmembrane region" description="Helical" evidence="5">
    <location>
        <begin position="210"/>
        <end position="235"/>
    </location>
</feature>
<dbReference type="InterPro" id="IPR011547">
    <property type="entry name" value="SLC26A/SulP_dom"/>
</dbReference>